<evidence type="ECO:0000256" key="1">
    <source>
        <dbReference type="ARBA" id="ARBA00038101"/>
    </source>
</evidence>
<comment type="caution">
    <text evidence="3">The sequence shown here is derived from an EMBL/GenBank/DDBJ whole genome shotgun (WGS) entry which is preliminary data.</text>
</comment>
<dbReference type="Pfam" id="PF00515">
    <property type="entry name" value="TPR_1"/>
    <property type="match status" value="1"/>
</dbReference>
<proteinExistence type="inferred from homology"/>
<dbReference type="Pfam" id="PF08238">
    <property type="entry name" value="Sel1"/>
    <property type="match status" value="6"/>
</dbReference>
<dbReference type="Proteomes" id="UP001470230">
    <property type="component" value="Unassembled WGS sequence"/>
</dbReference>
<comment type="similarity">
    <text evidence="1">Belongs to the sel-1 family.</text>
</comment>
<dbReference type="PANTHER" id="PTHR11102">
    <property type="entry name" value="SEL-1-LIKE PROTEIN"/>
    <property type="match status" value="1"/>
</dbReference>
<keyword evidence="2" id="KW-0802">TPR repeat</keyword>
<evidence type="ECO:0000313" key="4">
    <source>
        <dbReference type="Proteomes" id="UP001470230"/>
    </source>
</evidence>
<accession>A0ABR2HGL4</accession>
<keyword evidence="4" id="KW-1185">Reference proteome</keyword>
<dbReference type="PROSITE" id="PS50005">
    <property type="entry name" value="TPR"/>
    <property type="match status" value="1"/>
</dbReference>
<dbReference type="SMART" id="SM00671">
    <property type="entry name" value="SEL1"/>
    <property type="match status" value="7"/>
</dbReference>
<reference evidence="3 4" key="1">
    <citation type="submission" date="2024-04" db="EMBL/GenBank/DDBJ databases">
        <title>Tritrichomonas musculus Genome.</title>
        <authorList>
            <person name="Alves-Ferreira E."/>
            <person name="Grigg M."/>
            <person name="Lorenzi H."/>
            <person name="Galac M."/>
        </authorList>
    </citation>
    <scope>NUCLEOTIDE SEQUENCE [LARGE SCALE GENOMIC DNA]</scope>
    <source>
        <strain evidence="3 4">EAF2021</strain>
    </source>
</reference>
<gene>
    <name evidence="3" type="ORF">M9Y10_019543</name>
</gene>
<dbReference type="InterPro" id="IPR011990">
    <property type="entry name" value="TPR-like_helical_dom_sf"/>
</dbReference>
<dbReference type="Gene3D" id="1.25.40.10">
    <property type="entry name" value="Tetratricopeptide repeat domain"/>
    <property type="match status" value="2"/>
</dbReference>
<evidence type="ECO:0000256" key="2">
    <source>
        <dbReference type="PROSITE-ProRule" id="PRU00339"/>
    </source>
</evidence>
<sequence length="315" mass="36368">MMMLVYKNHNSQVITDLGKTFLIQKDYPNAIKCFEIAANNGSSDAILELAQMYMKGVGLELNKKKAKQYFKVLSNKYNSDVAQYQLGMIYNGERKYAKSKKYFELSADQDNTDALMKLGLIYRDGLGVKKNPNQTYQYFNKAAKLGEKNALFYLAVFCRDGFGTQKNINRARRYYKLGCIYGVNESYLNLGFYYANNDNLDLAKYYWGICDSPKAQYNLGIVYEEEKNYDEAKKMFEKAAKQNHSDSILAIGKLYINGFGVEENIDIGLEYIIKAARLNNNRAIQIINEVVDEFERYEDIHLTQKQLQAIKNYAF</sequence>
<dbReference type="EMBL" id="JAPFFF010000028">
    <property type="protein sequence ID" value="KAK8846969.1"/>
    <property type="molecule type" value="Genomic_DNA"/>
</dbReference>
<dbReference type="InterPro" id="IPR019734">
    <property type="entry name" value="TPR_rpt"/>
</dbReference>
<protein>
    <submittedName>
        <fullName evidence="3">Uncharacterized protein</fullName>
    </submittedName>
</protein>
<organism evidence="3 4">
    <name type="scientific">Tritrichomonas musculus</name>
    <dbReference type="NCBI Taxonomy" id="1915356"/>
    <lineage>
        <taxon>Eukaryota</taxon>
        <taxon>Metamonada</taxon>
        <taxon>Parabasalia</taxon>
        <taxon>Tritrichomonadida</taxon>
        <taxon>Tritrichomonadidae</taxon>
        <taxon>Tritrichomonas</taxon>
    </lineage>
</organism>
<name>A0ABR2HGL4_9EUKA</name>
<evidence type="ECO:0000313" key="3">
    <source>
        <dbReference type="EMBL" id="KAK8846969.1"/>
    </source>
</evidence>
<dbReference type="SMART" id="SM00028">
    <property type="entry name" value="TPR"/>
    <property type="match status" value="3"/>
</dbReference>
<dbReference type="PANTHER" id="PTHR11102:SF160">
    <property type="entry name" value="ERAD-ASSOCIATED E3 UBIQUITIN-PROTEIN LIGASE COMPONENT HRD3"/>
    <property type="match status" value="1"/>
</dbReference>
<dbReference type="InterPro" id="IPR050767">
    <property type="entry name" value="Sel1_AlgK"/>
</dbReference>
<feature type="repeat" description="TPR" evidence="2">
    <location>
        <begin position="213"/>
        <end position="246"/>
    </location>
</feature>
<dbReference type="InterPro" id="IPR006597">
    <property type="entry name" value="Sel1-like"/>
</dbReference>
<dbReference type="SUPFAM" id="SSF81901">
    <property type="entry name" value="HCP-like"/>
    <property type="match status" value="2"/>
</dbReference>